<evidence type="ECO:0000313" key="1">
    <source>
        <dbReference type="EMBL" id="MDP7734094.1"/>
    </source>
</evidence>
<evidence type="ECO:0000313" key="2">
    <source>
        <dbReference type="Proteomes" id="UP001229081"/>
    </source>
</evidence>
<dbReference type="InterPro" id="IPR012440">
    <property type="entry name" value="DUF1641"/>
</dbReference>
<comment type="caution">
    <text evidence="1">The sequence shown here is derived from an EMBL/GenBank/DDBJ whole genome shotgun (WGS) entry which is preliminary data.</text>
</comment>
<protein>
    <submittedName>
        <fullName evidence="1">DUF1641 domain-containing protein</fullName>
    </submittedName>
</protein>
<accession>A0A4V3AXK2</accession>
<dbReference type="Proteomes" id="UP001229081">
    <property type="component" value="Unassembled WGS sequence"/>
</dbReference>
<dbReference type="PANTHER" id="PTHR39180:SF2">
    <property type="entry name" value="DUF1641 DOMAIN-CONTAINING PROTEIN"/>
    <property type="match status" value="1"/>
</dbReference>
<reference evidence="1" key="1">
    <citation type="submission" date="2023-06" db="EMBL/GenBank/DDBJ databases">
        <title>Identification of two novel mycobacterium reveal diversities and complexities of Mycobacterium gordonae clade.</title>
        <authorList>
            <person name="Matsumoto Y."/>
            <person name="Nakamura S."/>
            <person name="Motooka D."/>
            <person name="Fukushima K."/>
        </authorList>
    </citation>
    <scope>NUCLEOTIDE SEQUENCE</scope>
    <source>
        <strain evidence="1">TY812</strain>
    </source>
</reference>
<sequence length="183" mass="18604">MSANGQVVALSPGDQLRDRLDDPAIAASLNSLLDHADLLAILVTGLDGLVRRGDQISESVASAVGELKGASLTVPGFDQVKAELGAVDVQALAATLASLASALVAAAPTLNKILNSPLVDPQAADVLADLGEALVEGKAAAAADPGGPKGLFGLWRVSKDRDINRGLGFLVQVARAFGRQLPK</sequence>
<dbReference type="AlphaFoldDB" id="A0A4V3AXK2"/>
<gene>
    <name evidence="1" type="ORF">QXL92_04945</name>
</gene>
<organism evidence="1 2">
    <name type="scientific">Mycobacterium paragordonae</name>
    <dbReference type="NCBI Taxonomy" id="1389713"/>
    <lineage>
        <taxon>Bacteria</taxon>
        <taxon>Bacillati</taxon>
        <taxon>Actinomycetota</taxon>
        <taxon>Actinomycetes</taxon>
        <taxon>Mycobacteriales</taxon>
        <taxon>Mycobacteriaceae</taxon>
        <taxon>Mycobacterium</taxon>
    </lineage>
</organism>
<name>A0A4V3AXK2_9MYCO</name>
<dbReference type="RefSeq" id="WP_133434993.1">
    <property type="nucleotide sequence ID" value="NZ_JAUFSA010000001.1"/>
</dbReference>
<dbReference type="EMBL" id="JAUFSA010000001">
    <property type="protein sequence ID" value="MDP7734094.1"/>
    <property type="molecule type" value="Genomic_DNA"/>
</dbReference>
<dbReference type="Pfam" id="PF07849">
    <property type="entry name" value="DUF1641"/>
    <property type="match status" value="1"/>
</dbReference>
<dbReference type="PANTHER" id="PTHR39180">
    <property type="match status" value="1"/>
</dbReference>
<proteinExistence type="predicted"/>